<organism evidence="1 2">
    <name type="scientific">Rhodococcus artemisiae</name>
    <dbReference type="NCBI Taxonomy" id="714159"/>
    <lineage>
        <taxon>Bacteria</taxon>
        <taxon>Bacillati</taxon>
        <taxon>Actinomycetota</taxon>
        <taxon>Actinomycetes</taxon>
        <taxon>Mycobacteriales</taxon>
        <taxon>Nocardiaceae</taxon>
        <taxon>Rhodococcus</taxon>
    </lineage>
</organism>
<dbReference type="PANTHER" id="PTHR36451">
    <property type="entry name" value="PAPS-DEPENDENT SULFOTRANSFERASE STF3"/>
    <property type="match status" value="1"/>
</dbReference>
<protein>
    <submittedName>
        <fullName evidence="1">Sulfotransferase</fullName>
        <ecNumber evidence="1">2.8.2.-</ecNumber>
    </submittedName>
</protein>
<name>A0ABU7LC00_9NOCA</name>
<reference evidence="1 2" key="1">
    <citation type="submission" date="2023-07" db="EMBL/GenBank/DDBJ databases">
        <authorList>
            <person name="Girao M."/>
            <person name="Carvalho M.F."/>
        </authorList>
    </citation>
    <scope>NUCLEOTIDE SEQUENCE [LARGE SCALE GENOMIC DNA]</scope>
    <source>
        <strain evidence="1 2">YIM65754</strain>
    </source>
</reference>
<accession>A0ABU7LC00</accession>
<dbReference type="EMBL" id="JAUTXY010000007">
    <property type="protein sequence ID" value="MEE2059085.1"/>
    <property type="molecule type" value="Genomic_DNA"/>
</dbReference>
<dbReference type="Gene3D" id="3.40.50.300">
    <property type="entry name" value="P-loop containing nucleotide triphosphate hydrolases"/>
    <property type="match status" value="1"/>
</dbReference>
<dbReference type="RefSeq" id="WP_330134330.1">
    <property type="nucleotide sequence ID" value="NZ_JAUTXY010000007.1"/>
</dbReference>
<dbReference type="Pfam" id="PF13469">
    <property type="entry name" value="Sulfotransfer_3"/>
    <property type="match status" value="1"/>
</dbReference>
<keyword evidence="2" id="KW-1185">Reference proteome</keyword>
<gene>
    <name evidence="1" type="ORF">Q7514_16315</name>
</gene>
<evidence type="ECO:0000313" key="2">
    <source>
        <dbReference type="Proteomes" id="UP001336020"/>
    </source>
</evidence>
<proteinExistence type="predicted"/>
<keyword evidence="1" id="KW-0808">Transferase</keyword>
<sequence length="381" mass="42948">MTQDYAGIGSIEDLHQAAREATGYCDFGSDDYLEGLRVLLESFEQEADLTPHGKVIARKMIVAALTGRLVSEAGFAKYPEHDDVPIERPIFVVGLTRTGSTALHRLLGADPAHQGAEMWLAEAPQPRPAREKWSENEDFLRADAFYRARQANEPDLMKVHFMGAEEVEECWRLLQQTMLSTAFETVAYIPSYTRWLAEQDWTETYARHKKNLQLIGLHDSDRRWVLKSPSHVFAIDEIMSVYPDALFVRTFRDPLTSMASTFSLAEQGGHDMSSAFDRPAIGRTQLDLWARGHAHFNSARLRYNPDQFIDVDYQDFVSDAIGTVEAIYAKFALPFTDAARVAVEGSHRASLAEHRRPSHRYSLEDFGVSAADVEAKFATTV</sequence>
<dbReference type="EC" id="2.8.2.-" evidence="1"/>
<dbReference type="PANTHER" id="PTHR36451:SF1">
    <property type="entry name" value="OMEGA-HYDROXY-BETA-DIHYDROMENAQUINONE-9 SULFOTRANSFERASE STF3"/>
    <property type="match status" value="1"/>
</dbReference>
<evidence type="ECO:0000313" key="1">
    <source>
        <dbReference type="EMBL" id="MEE2059085.1"/>
    </source>
</evidence>
<dbReference type="Proteomes" id="UP001336020">
    <property type="component" value="Unassembled WGS sequence"/>
</dbReference>
<dbReference type="SUPFAM" id="SSF52540">
    <property type="entry name" value="P-loop containing nucleoside triphosphate hydrolases"/>
    <property type="match status" value="1"/>
</dbReference>
<dbReference type="InterPro" id="IPR052736">
    <property type="entry name" value="Stf3_sulfotransferase"/>
</dbReference>
<comment type="caution">
    <text evidence="1">The sequence shown here is derived from an EMBL/GenBank/DDBJ whole genome shotgun (WGS) entry which is preliminary data.</text>
</comment>
<dbReference type="InterPro" id="IPR027417">
    <property type="entry name" value="P-loop_NTPase"/>
</dbReference>
<dbReference type="GO" id="GO:0016740">
    <property type="term" value="F:transferase activity"/>
    <property type="evidence" value="ECO:0007669"/>
    <property type="project" value="UniProtKB-KW"/>
</dbReference>